<organism evidence="3 4">
    <name type="scientific">Paracoccus alkanivorans</name>
    <dbReference type="NCBI Taxonomy" id="2116655"/>
    <lineage>
        <taxon>Bacteria</taxon>
        <taxon>Pseudomonadati</taxon>
        <taxon>Pseudomonadota</taxon>
        <taxon>Alphaproteobacteria</taxon>
        <taxon>Rhodobacterales</taxon>
        <taxon>Paracoccaceae</taxon>
        <taxon>Paracoccus</taxon>
    </lineage>
</organism>
<feature type="region of interest" description="Disordered" evidence="1">
    <location>
        <begin position="27"/>
        <end position="122"/>
    </location>
</feature>
<evidence type="ECO:0000313" key="4">
    <source>
        <dbReference type="Proteomes" id="UP000273516"/>
    </source>
</evidence>
<evidence type="ECO:0000313" key="3">
    <source>
        <dbReference type="EMBL" id="RMC36278.1"/>
    </source>
</evidence>
<dbReference type="Pfam" id="PF08239">
    <property type="entry name" value="SH3_3"/>
    <property type="match status" value="1"/>
</dbReference>
<accession>A0A3M0MEV1</accession>
<dbReference type="OrthoDB" id="7433551at2"/>
<evidence type="ECO:0000256" key="1">
    <source>
        <dbReference type="SAM" id="MobiDB-lite"/>
    </source>
</evidence>
<keyword evidence="4" id="KW-1185">Reference proteome</keyword>
<name>A0A3M0MEV1_9RHOB</name>
<dbReference type="InterPro" id="IPR003646">
    <property type="entry name" value="SH3-like_bac-type"/>
</dbReference>
<comment type="caution">
    <text evidence="3">The sequence shown here is derived from an EMBL/GenBank/DDBJ whole genome shotgun (WGS) entry which is preliminary data.</text>
</comment>
<dbReference type="RefSeq" id="WP_122111443.1">
    <property type="nucleotide sequence ID" value="NZ_QOKZ01000002.1"/>
</dbReference>
<evidence type="ECO:0000259" key="2">
    <source>
        <dbReference type="PROSITE" id="PS51781"/>
    </source>
</evidence>
<dbReference type="EMBL" id="QOKZ01000002">
    <property type="protein sequence ID" value="RMC36278.1"/>
    <property type="molecule type" value="Genomic_DNA"/>
</dbReference>
<reference evidence="3 4" key="1">
    <citation type="submission" date="2018-07" db="EMBL/GenBank/DDBJ databases">
        <authorList>
            <person name="Zhang Y."/>
            <person name="Wang L."/>
            <person name="Ma S."/>
        </authorList>
    </citation>
    <scope>NUCLEOTIDE SEQUENCE [LARGE SCALE GENOMIC DNA]</scope>
    <source>
        <strain evidence="3 4">4-2</strain>
    </source>
</reference>
<gene>
    <name evidence="3" type="ORF">C9E81_06230</name>
</gene>
<dbReference type="Gene3D" id="2.30.30.40">
    <property type="entry name" value="SH3 Domains"/>
    <property type="match status" value="1"/>
</dbReference>
<feature type="compositionally biased region" description="Basic and acidic residues" evidence="1">
    <location>
        <begin position="28"/>
        <end position="40"/>
    </location>
</feature>
<dbReference type="PROSITE" id="PS51781">
    <property type="entry name" value="SH3B"/>
    <property type="match status" value="1"/>
</dbReference>
<feature type="domain" description="SH3b" evidence="2">
    <location>
        <begin position="121"/>
        <end position="185"/>
    </location>
</feature>
<sequence length="186" mass="19683">MTRLTFLLAATLAAIFIVLSTFGSGNLRAERQQPPHRQETTQEQPSEAPPDPPADPSNAPAEQSEIPESSGADGEPPADLVQATGQTPERVQEFPGPELQPSPEYADEVPEPAALPDDTQGPILYVTGTRVNFRSGPSTDDRVIGALDGGTAVEALGPTGDDWVHIRDTDGRIGYMSGQFLSPDAP</sequence>
<dbReference type="AlphaFoldDB" id="A0A3M0MEV1"/>
<dbReference type="SMART" id="SM00287">
    <property type="entry name" value="SH3b"/>
    <property type="match status" value="1"/>
</dbReference>
<proteinExistence type="predicted"/>
<dbReference type="Proteomes" id="UP000273516">
    <property type="component" value="Unassembled WGS sequence"/>
</dbReference>
<protein>
    <submittedName>
        <fullName evidence="3">SH3 domain-containing protein</fullName>
    </submittedName>
</protein>